<dbReference type="Proteomes" id="UP000008457">
    <property type="component" value="Chromosome"/>
</dbReference>
<dbReference type="Pfam" id="PF04029">
    <property type="entry name" value="2-ph_phosp"/>
    <property type="match status" value="1"/>
</dbReference>
<protein>
    <recommendedName>
        <fullName evidence="4 8">Probable 2-phosphosulfolactate phosphatase</fullName>
        <ecNumber evidence="3 8">3.1.3.71</ecNumber>
    </recommendedName>
</protein>
<dbReference type="PANTHER" id="PTHR37311">
    <property type="entry name" value="2-PHOSPHOSULFOLACTATE PHOSPHATASE-RELATED"/>
    <property type="match status" value="1"/>
</dbReference>
<name>F3ZWD4_MAHA5</name>
<dbReference type="RefSeq" id="WP_013781969.1">
    <property type="nucleotide sequence ID" value="NC_015520.1"/>
</dbReference>
<evidence type="ECO:0000256" key="5">
    <source>
        <dbReference type="ARBA" id="ARBA00022801"/>
    </source>
</evidence>
<keyword evidence="6 8" id="KW-0460">Magnesium</keyword>
<keyword evidence="10" id="KW-1185">Reference proteome</keyword>
<accession>F3ZWD4</accession>
<evidence type="ECO:0000256" key="4">
    <source>
        <dbReference type="ARBA" id="ARBA00021948"/>
    </source>
</evidence>
<comment type="catalytic activity">
    <reaction evidence="7 8">
        <text>(2R)-O-phospho-3-sulfolactate + H2O = (2R)-3-sulfolactate + phosphate</text>
        <dbReference type="Rhea" id="RHEA:23416"/>
        <dbReference type="ChEBI" id="CHEBI:15377"/>
        <dbReference type="ChEBI" id="CHEBI:15597"/>
        <dbReference type="ChEBI" id="CHEBI:43474"/>
        <dbReference type="ChEBI" id="CHEBI:58738"/>
        <dbReference type="EC" id="3.1.3.71"/>
    </reaction>
</comment>
<dbReference type="GO" id="GO:0050545">
    <property type="term" value="F:sulfopyruvate decarboxylase activity"/>
    <property type="evidence" value="ECO:0007669"/>
    <property type="project" value="TreeGrafter"/>
</dbReference>
<dbReference type="GO" id="GO:0000287">
    <property type="term" value="F:magnesium ion binding"/>
    <property type="evidence" value="ECO:0007669"/>
    <property type="project" value="UniProtKB-UniRule"/>
</dbReference>
<dbReference type="Gene3D" id="3.90.1560.10">
    <property type="entry name" value="ComB-like"/>
    <property type="match status" value="1"/>
</dbReference>
<proteinExistence type="inferred from homology"/>
<dbReference type="InterPro" id="IPR036702">
    <property type="entry name" value="ComB-like_sf"/>
</dbReference>
<dbReference type="SUPFAM" id="SSF142823">
    <property type="entry name" value="ComB-like"/>
    <property type="match status" value="1"/>
</dbReference>
<reference evidence="9 10" key="2">
    <citation type="journal article" date="2011" name="Stand. Genomic Sci.">
        <title>Complete genome sequence of Mahella australiensis type strain (50-1 BON).</title>
        <authorList>
            <person name="Sikorski J."/>
            <person name="Teshima H."/>
            <person name="Nolan M."/>
            <person name="Lucas S."/>
            <person name="Hammon N."/>
            <person name="Deshpande S."/>
            <person name="Cheng J.F."/>
            <person name="Pitluck S."/>
            <person name="Liolios K."/>
            <person name="Pagani I."/>
            <person name="Ivanova N."/>
            <person name="Huntemann M."/>
            <person name="Mavromatis K."/>
            <person name="Ovchinikova G."/>
            <person name="Pati A."/>
            <person name="Tapia R."/>
            <person name="Han C."/>
            <person name="Goodwin L."/>
            <person name="Chen A."/>
            <person name="Palaniappan K."/>
            <person name="Land M."/>
            <person name="Hauser L."/>
            <person name="Ngatchou-Djao O.D."/>
            <person name="Rohde M."/>
            <person name="Pukall R."/>
            <person name="Spring S."/>
            <person name="Abt B."/>
            <person name="Goker M."/>
            <person name="Detter J.C."/>
            <person name="Woyke T."/>
            <person name="Bristow J."/>
            <person name="Markowitz V."/>
            <person name="Hugenholtz P."/>
            <person name="Eisen J.A."/>
            <person name="Kyrpides N.C."/>
            <person name="Klenk H.P."/>
            <person name="Lapidus A."/>
        </authorList>
    </citation>
    <scope>NUCLEOTIDE SEQUENCE [LARGE SCALE GENOMIC DNA]</scope>
    <source>
        <strain evidence="10">DSM 15567 / CIP 107919 / 50-1 BON</strain>
    </source>
</reference>
<evidence type="ECO:0000256" key="2">
    <source>
        <dbReference type="ARBA" id="ARBA00009997"/>
    </source>
</evidence>
<evidence type="ECO:0000256" key="1">
    <source>
        <dbReference type="ARBA" id="ARBA00001946"/>
    </source>
</evidence>
<evidence type="ECO:0000313" key="9">
    <source>
        <dbReference type="EMBL" id="AEE97543.1"/>
    </source>
</evidence>
<gene>
    <name evidence="8" type="primary">comB</name>
    <name evidence="9" type="ordered locus">Mahau_2379</name>
</gene>
<dbReference type="HOGENOM" id="CLU_070028_0_0_9"/>
<dbReference type="EC" id="3.1.3.71" evidence="3 8"/>
<reference evidence="10" key="1">
    <citation type="submission" date="2010-11" db="EMBL/GenBank/DDBJ databases">
        <title>The complete genome of Mahella australiensis DSM 15567.</title>
        <authorList>
            <consortium name="US DOE Joint Genome Institute (JGI-PGF)"/>
            <person name="Lucas S."/>
            <person name="Copeland A."/>
            <person name="Lapidus A."/>
            <person name="Bruce D."/>
            <person name="Goodwin L."/>
            <person name="Pitluck S."/>
            <person name="Kyrpides N."/>
            <person name="Mavromatis K."/>
            <person name="Pagani I."/>
            <person name="Ivanova N."/>
            <person name="Teshima H."/>
            <person name="Brettin T."/>
            <person name="Detter J.C."/>
            <person name="Han C."/>
            <person name="Tapia R."/>
            <person name="Land M."/>
            <person name="Hauser L."/>
            <person name="Markowitz V."/>
            <person name="Cheng J.-F."/>
            <person name="Hugenholtz P."/>
            <person name="Woyke T."/>
            <person name="Wu D."/>
            <person name="Spring S."/>
            <person name="Pukall R."/>
            <person name="Steenblock K."/>
            <person name="Schneider S."/>
            <person name="Klenk H.-P."/>
            <person name="Eisen J.A."/>
        </authorList>
    </citation>
    <scope>NUCLEOTIDE SEQUENCE [LARGE SCALE GENOMIC DNA]</scope>
    <source>
        <strain evidence="10">DSM 15567 / CIP 107919 / 50-1 BON</strain>
    </source>
</reference>
<evidence type="ECO:0000256" key="8">
    <source>
        <dbReference type="HAMAP-Rule" id="MF_00490"/>
    </source>
</evidence>
<evidence type="ECO:0000256" key="7">
    <source>
        <dbReference type="ARBA" id="ARBA00033711"/>
    </source>
</evidence>
<dbReference type="EMBL" id="CP002360">
    <property type="protein sequence ID" value="AEE97543.1"/>
    <property type="molecule type" value="Genomic_DNA"/>
</dbReference>
<evidence type="ECO:0000256" key="3">
    <source>
        <dbReference type="ARBA" id="ARBA00012953"/>
    </source>
</evidence>
<organism evidence="9 10">
    <name type="scientific">Mahella australiensis (strain DSM 15567 / CIP 107919 / 50-1 BON)</name>
    <dbReference type="NCBI Taxonomy" id="697281"/>
    <lineage>
        <taxon>Bacteria</taxon>
        <taxon>Bacillati</taxon>
        <taxon>Bacillota</taxon>
        <taxon>Clostridia</taxon>
        <taxon>Thermoanaerobacterales</taxon>
        <taxon>Thermoanaerobacterales Family IV. Incertae Sedis</taxon>
        <taxon>Mahella</taxon>
    </lineage>
</organism>
<dbReference type="OrthoDB" id="4913at2"/>
<dbReference type="PANTHER" id="PTHR37311:SF1">
    <property type="entry name" value="2-PHOSPHOSULFOLACTATE PHOSPHATASE-RELATED"/>
    <property type="match status" value="1"/>
</dbReference>
<dbReference type="GO" id="GO:0050532">
    <property type="term" value="F:2-phosphosulfolactate phosphatase activity"/>
    <property type="evidence" value="ECO:0007669"/>
    <property type="project" value="UniProtKB-UniRule"/>
</dbReference>
<dbReference type="STRING" id="697281.Mahau_2379"/>
<keyword evidence="5 8" id="KW-0378">Hydrolase</keyword>
<sequence>MNLSVFATENSILEKELKGRVAVVIDVLRATSTIVTALANGCKEVIPVMEIEEAVNMAKNYDKNMFLLAGERGTVGINGFHLSNSPLEYTEETVKDKTIIITTTNGTRAIRRAYEAAEVVIGCMLNAAAVAKHLCQENKDVVILCAGTDGKFSLDDVVTAGMVVSYICRNKEEVELDDLALTSRYIYELNKSDLNRLLSHTYHYGKLMEAGFEEDIKYCLKNDVIDLVPHYENGIIRNKGNR</sequence>
<dbReference type="eggNOG" id="COG2045">
    <property type="taxonomic scope" value="Bacteria"/>
</dbReference>
<dbReference type="InterPro" id="IPR005238">
    <property type="entry name" value="ComB-like"/>
</dbReference>
<dbReference type="KEGG" id="mas:Mahau_2379"/>
<dbReference type="AlphaFoldDB" id="F3ZWD4"/>
<dbReference type="FunFam" id="3.90.1560.10:FF:000001">
    <property type="entry name" value="Probable 2-phosphosulfolactate phosphatase"/>
    <property type="match status" value="1"/>
</dbReference>
<comment type="similarity">
    <text evidence="2 8">Belongs to the ComB family.</text>
</comment>
<evidence type="ECO:0000313" key="10">
    <source>
        <dbReference type="Proteomes" id="UP000008457"/>
    </source>
</evidence>
<evidence type="ECO:0000256" key="6">
    <source>
        <dbReference type="ARBA" id="ARBA00022842"/>
    </source>
</evidence>
<comment type="cofactor">
    <cofactor evidence="1 8">
        <name>Mg(2+)</name>
        <dbReference type="ChEBI" id="CHEBI:18420"/>
    </cofactor>
</comment>
<dbReference type="HAMAP" id="MF_00490">
    <property type="entry name" value="ComB"/>
    <property type="match status" value="1"/>
</dbReference>